<reference evidence="2" key="1">
    <citation type="submission" date="2008-04" db="EMBL/GenBank/DDBJ databases">
        <title>Draft genome sequence of Providencia stuartii (ATCC 25827).</title>
        <authorList>
            <person name="Sudarsanam P."/>
            <person name="Ley R."/>
            <person name="Guruge J."/>
            <person name="Turnbaugh P.J."/>
            <person name="Mahowald M."/>
            <person name="Liep D."/>
            <person name="Gordon J."/>
        </authorList>
    </citation>
    <scope>NUCLEOTIDE SEQUENCE [LARGE SCALE GENOMIC DNA]</scope>
    <source>
        <strain evidence="2">ATCC 25827</strain>
    </source>
</reference>
<dbReference type="AlphaFoldDB" id="A0AA86YVR0"/>
<dbReference type="RefSeq" id="WP_004923114.1">
    <property type="nucleotide sequence ID" value="NZ_DS607667.1"/>
</dbReference>
<feature type="non-terminal residue" evidence="1">
    <location>
        <position position="236"/>
    </location>
</feature>
<reference evidence="2" key="2">
    <citation type="submission" date="2008-04" db="EMBL/GenBank/DDBJ databases">
        <title>Draft genome sequence of Providencia stuartii(ATCC 25827).</title>
        <authorList>
            <person name="Sudarsanam P."/>
            <person name="Ley R."/>
            <person name="Guruge J."/>
            <person name="Turnbaugh P.J."/>
            <person name="Mahowald M."/>
            <person name="Liep D."/>
            <person name="Gordon J."/>
        </authorList>
    </citation>
    <scope>NUCLEOTIDE SEQUENCE [LARGE SCALE GENOMIC DNA]</scope>
    <source>
        <strain evidence="2">ATCC 25827</strain>
    </source>
</reference>
<dbReference type="EMBL" id="ABJD02000114">
    <property type="protein sequence ID" value="EDU57714.1"/>
    <property type="molecule type" value="Genomic_DNA"/>
</dbReference>
<sequence>MQALAAKRKGVCLSSEYLNSRSKLLWQCEQGHIWEATSDFVKAGNWCSICYLQHKNANYLNKIKRIAEQHGGKCLSDVYVNTKTKLKFRCAKGHEWETTPQIIGNAKGSWCPECKHDSQRGTLEELQAIAAERGGRCLAAVFVSVNHKVAWQCEQGHVWEAEPSRIKSGSWCKSCAHASLRLTIEEMQQLAISRGGKCLSTEYLNSRTKLRWQCALGHVWEATPAHVKMTTWCPEC</sequence>
<accession>A0AA86YVR0</accession>
<comment type="caution">
    <text evidence="1">The sequence shown here is derived from an EMBL/GenBank/DDBJ whole genome shotgun (WGS) entry which is preliminary data.</text>
</comment>
<gene>
    <name evidence="1" type="ORF">PROSTU_04372</name>
</gene>
<evidence type="ECO:0008006" key="3">
    <source>
        <dbReference type="Google" id="ProtNLM"/>
    </source>
</evidence>
<reference evidence="1 2" key="3">
    <citation type="submission" date="2008-05" db="EMBL/GenBank/DDBJ databases">
        <authorList>
            <person name="Fulton L."/>
            <person name="Clifton S."/>
            <person name="Fulton B."/>
            <person name="Xu J."/>
            <person name="Minx P."/>
            <person name="Pepin K.H."/>
            <person name="Johnson M."/>
            <person name="Thiruvilangam P."/>
            <person name="Bhonagiri V."/>
            <person name="Nash W.E."/>
            <person name="Mardis E.R."/>
            <person name="Wilson R.K."/>
        </authorList>
    </citation>
    <scope>NUCLEOTIDE SEQUENCE [LARGE SCALE GENOMIC DNA]</scope>
    <source>
        <strain evidence="1 2">ATCC 25827</strain>
    </source>
</reference>
<protein>
    <recommendedName>
        <fullName evidence="3">Zinc-ribbon domain-containing protein</fullName>
    </recommendedName>
</protein>
<proteinExistence type="predicted"/>
<dbReference type="Proteomes" id="UP000004506">
    <property type="component" value="Unassembled WGS sequence"/>
</dbReference>
<name>A0AA86YVR0_PROST</name>
<organism evidence="1 2">
    <name type="scientific">Providencia stuartii ATCC 25827</name>
    <dbReference type="NCBI Taxonomy" id="471874"/>
    <lineage>
        <taxon>Bacteria</taxon>
        <taxon>Pseudomonadati</taxon>
        <taxon>Pseudomonadota</taxon>
        <taxon>Gammaproteobacteria</taxon>
        <taxon>Enterobacterales</taxon>
        <taxon>Morganellaceae</taxon>
        <taxon>Providencia</taxon>
    </lineage>
</organism>
<evidence type="ECO:0000313" key="2">
    <source>
        <dbReference type="Proteomes" id="UP000004506"/>
    </source>
</evidence>
<evidence type="ECO:0000313" key="1">
    <source>
        <dbReference type="EMBL" id="EDU57714.1"/>
    </source>
</evidence>